<reference evidence="4" key="1">
    <citation type="submission" date="2009-01" db="EMBL/GenBank/DDBJ databases">
        <authorList>
            <person name="Fulton L."/>
            <person name="Clifton S."/>
            <person name="Chinwalla A.T."/>
            <person name="Mitreva M."/>
            <person name="Sodergren E."/>
            <person name="Weinstock G."/>
            <person name="Clifton S."/>
            <person name="Dooling D.J."/>
            <person name="Fulton B."/>
            <person name="Minx P."/>
            <person name="Pepin K.H."/>
            <person name="Johnson M."/>
            <person name="Bhonagiri V."/>
            <person name="Nash W.E."/>
            <person name="Mardis E.R."/>
            <person name="Wilson R.K."/>
        </authorList>
    </citation>
    <scope>NUCLEOTIDE SEQUENCE [LARGE SCALE GENOMIC DNA]</scope>
    <source>
        <strain evidence="4">ATCC 10379</strain>
    </source>
</reference>
<dbReference type="InterPro" id="IPR025273">
    <property type="entry name" value="DUF4064"/>
</dbReference>
<feature type="region of interest" description="Disordered" evidence="1">
    <location>
        <begin position="147"/>
        <end position="167"/>
    </location>
</feature>
<protein>
    <recommendedName>
        <fullName evidence="3">DUF4064 domain-containing protein</fullName>
    </recommendedName>
</protein>
<dbReference type="OrthoDB" id="2991403at2"/>
<reference evidence="4" key="2">
    <citation type="submission" date="2009-06" db="EMBL/GenBank/DDBJ databases">
        <authorList>
            <person name="Sebastian Y."/>
            <person name="Madupu R."/>
            <person name="Durkin A.S."/>
            <person name="Torralba M."/>
            <person name="Methe B."/>
            <person name="Sutton G.G."/>
            <person name="Strausberg R.L."/>
            <person name="Nelson K.E."/>
        </authorList>
    </citation>
    <scope>NUCLEOTIDE SEQUENCE [LARGE SCALE GENOMIC DNA]</scope>
    <source>
        <strain evidence="4">ATCC 10379</strain>
    </source>
</reference>
<keyword evidence="2" id="KW-0812">Transmembrane</keyword>
<evidence type="ECO:0000256" key="1">
    <source>
        <dbReference type="SAM" id="MobiDB-lite"/>
    </source>
</evidence>
<dbReference type="Proteomes" id="UP000006004">
    <property type="component" value="Unassembled WGS sequence"/>
</dbReference>
<evidence type="ECO:0000259" key="3">
    <source>
        <dbReference type="Pfam" id="PF13273"/>
    </source>
</evidence>
<gene>
    <name evidence="4" type="ORF">GEMHA0001_1143</name>
</gene>
<keyword evidence="5" id="KW-1185">Reference proteome</keyword>
<feature type="transmembrane region" description="Helical" evidence="2">
    <location>
        <begin position="12"/>
        <end position="32"/>
    </location>
</feature>
<keyword evidence="2" id="KW-1133">Transmembrane helix</keyword>
<dbReference type="eggNOG" id="ENOG5032VJC">
    <property type="taxonomic scope" value="Bacteria"/>
</dbReference>
<evidence type="ECO:0000313" key="4">
    <source>
        <dbReference type="EMBL" id="EER68492.1"/>
    </source>
</evidence>
<dbReference type="AlphaFoldDB" id="C5NWK3"/>
<evidence type="ECO:0000313" key="5">
    <source>
        <dbReference type="Proteomes" id="UP000006004"/>
    </source>
</evidence>
<sequence length="167" mass="18590">MKPFSRKIEKILAWIANVIMIIVTGLMSLGAFSGQLETALRQPELEQMLHNLLQDPAMKSLMASTRMDIVTLLATGVKIYAIVAIVLVVLALIASFTMRARFISGILFLIAAALVGLMTVGLLLPVYVLYFIVAIMLFVRRPPKNTDNSDFTQTTSEKPEIDRLEYM</sequence>
<comment type="caution">
    <text evidence="4">The sequence shown here is derived from an EMBL/GenBank/DDBJ whole genome shotgun (WGS) entry which is preliminary data.</text>
</comment>
<feature type="transmembrane region" description="Helical" evidence="2">
    <location>
        <begin position="69"/>
        <end position="94"/>
    </location>
</feature>
<dbReference type="GeneID" id="93288684"/>
<accession>C5NWK3</accession>
<organism evidence="4 5">
    <name type="scientific">Gemella haemolysans ATCC 10379</name>
    <dbReference type="NCBI Taxonomy" id="546270"/>
    <lineage>
        <taxon>Bacteria</taxon>
        <taxon>Bacillati</taxon>
        <taxon>Bacillota</taxon>
        <taxon>Bacilli</taxon>
        <taxon>Bacillales</taxon>
        <taxon>Gemellaceae</taxon>
        <taxon>Gemella</taxon>
    </lineage>
</organism>
<name>C5NWK3_9BACL</name>
<feature type="domain" description="DUF4064" evidence="3">
    <location>
        <begin position="5"/>
        <end position="115"/>
    </location>
</feature>
<evidence type="ECO:0000256" key="2">
    <source>
        <dbReference type="SAM" id="Phobius"/>
    </source>
</evidence>
<keyword evidence="2" id="KW-0472">Membrane</keyword>
<dbReference type="Pfam" id="PF13273">
    <property type="entry name" value="DUF4064"/>
    <property type="match status" value="1"/>
</dbReference>
<proteinExistence type="predicted"/>
<dbReference type="RefSeq" id="WP_003144589.1">
    <property type="nucleotide sequence ID" value="NZ_ACDZ02000009.1"/>
</dbReference>
<feature type="transmembrane region" description="Helical" evidence="2">
    <location>
        <begin position="106"/>
        <end position="139"/>
    </location>
</feature>
<dbReference type="EMBL" id="ACDZ02000009">
    <property type="protein sequence ID" value="EER68492.1"/>
    <property type="molecule type" value="Genomic_DNA"/>
</dbReference>
<feature type="compositionally biased region" description="Polar residues" evidence="1">
    <location>
        <begin position="147"/>
        <end position="156"/>
    </location>
</feature>
<feature type="compositionally biased region" description="Basic and acidic residues" evidence="1">
    <location>
        <begin position="157"/>
        <end position="167"/>
    </location>
</feature>